<name>A0ABU3WSF6_9NOCA</name>
<dbReference type="Gene3D" id="3.40.50.1820">
    <property type="entry name" value="alpha/beta hydrolase"/>
    <property type="match status" value="1"/>
</dbReference>
<evidence type="ECO:0000313" key="1">
    <source>
        <dbReference type="EMBL" id="MDV2476924.1"/>
    </source>
</evidence>
<protein>
    <submittedName>
        <fullName evidence="1">Uncharacterized protein</fullName>
    </submittedName>
</protein>
<organism evidence="1 2">
    <name type="scientific">Rhodococcus zopfii</name>
    <dbReference type="NCBI Taxonomy" id="43772"/>
    <lineage>
        <taxon>Bacteria</taxon>
        <taxon>Bacillati</taxon>
        <taxon>Actinomycetota</taxon>
        <taxon>Actinomycetes</taxon>
        <taxon>Mycobacteriales</taxon>
        <taxon>Nocardiaceae</taxon>
        <taxon>Rhodococcus</taxon>
    </lineage>
</organism>
<evidence type="ECO:0000313" key="2">
    <source>
        <dbReference type="Proteomes" id="UP001275440"/>
    </source>
</evidence>
<comment type="caution">
    <text evidence="1">The sequence shown here is derived from an EMBL/GenBank/DDBJ whole genome shotgun (WGS) entry which is preliminary data.</text>
</comment>
<gene>
    <name evidence="1" type="ORF">F8M49_19235</name>
</gene>
<dbReference type="EMBL" id="WBMO01000001">
    <property type="protein sequence ID" value="MDV2476924.1"/>
    <property type="molecule type" value="Genomic_DNA"/>
</dbReference>
<sequence>MRSLTTLGPMWDGTEIGGLAATEELGRRIGTYDLVLSLERPLVDPVCAGCREVIHGSDLLRDLRARELSTDGVRYTDIVSTCDGFVVPATGASMPGTAVVTLQDHDPGNCAGHFALPRDRLARALALDAVGRRGV</sequence>
<proteinExistence type="predicted"/>
<reference evidence="1 2" key="1">
    <citation type="submission" date="2019-10" db="EMBL/GenBank/DDBJ databases">
        <title>Draft Genome Assembly of Rhodococcus zopfii DSM44189.</title>
        <authorList>
            <person name="Sutton J.M."/>
            <person name="Akob D.M."/>
            <person name="Bushman T.J."/>
        </authorList>
    </citation>
    <scope>NUCLEOTIDE SEQUENCE [LARGE SCALE GENOMIC DNA]</scope>
    <source>
        <strain evidence="1 2">DSM 44189</strain>
    </source>
</reference>
<accession>A0ABU3WSF6</accession>
<keyword evidence="2" id="KW-1185">Reference proteome</keyword>
<dbReference type="InterPro" id="IPR029058">
    <property type="entry name" value="AB_hydrolase_fold"/>
</dbReference>
<dbReference type="Proteomes" id="UP001275440">
    <property type="component" value="Unassembled WGS sequence"/>
</dbReference>